<organism evidence="3 4">
    <name type="scientific">Candidatus Iainarchaeum sp</name>
    <dbReference type="NCBI Taxonomy" id="3101447"/>
    <lineage>
        <taxon>Archaea</taxon>
        <taxon>Candidatus Iainarchaeota</taxon>
        <taxon>Candidatus Iainarchaeia</taxon>
        <taxon>Candidatus Iainarchaeales</taxon>
        <taxon>Candidatus Iainarchaeaceae</taxon>
        <taxon>Candidatus Iainarchaeum</taxon>
    </lineage>
</organism>
<dbReference type="GO" id="GO:0016757">
    <property type="term" value="F:glycosyltransferase activity"/>
    <property type="evidence" value="ECO:0007669"/>
    <property type="project" value="InterPro"/>
</dbReference>
<name>A0A939C728_9ARCH</name>
<evidence type="ECO:0000259" key="1">
    <source>
        <dbReference type="Pfam" id="PF00534"/>
    </source>
</evidence>
<reference evidence="3" key="1">
    <citation type="submission" date="2021-01" db="EMBL/GenBank/DDBJ databases">
        <title>Active Sulfur Cycling in an Early Earth Analoge.</title>
        <authorList>
            <person name="Hahn C.R."/>
            <person name="Youssef N.H."/>
            <person name="Elshahed M."/>
        </authorList>
    </citation>
    <scope>NUCLEOTIDE SEQUENCE</scope>
    <source>
        <strain evidence="3">Zod_Metabat.1151</strain>
    </source>
</reference>
<sequence length="397" mass="44738">MKIVLLTSWPPRHCGIATYSNELARALKEQGHEVHIVTFSDGGRKSEENVHPVLKVNKGRKLVQPNWDEALYREIEKIGPDVVHVQHEYALYLYDDDFSSGLFRPFFRWKVDANFPVVATFHSVYTALDRVESYYMDIVLEIIDAGIVHEEYQKIYLPENIGRLPDNVYVIPHGAKDIKPDKSAKNDLGLKGKKVAGLIGWWEPNKGFERVVKIWPKIRKQVGKNAVLVVAGDARPGSKSGQIYKPKLIKAIERSSAKSSIKLIVGAFTPQEYDRILSSFDLMVLPYSRASQSGNLAHAFALGVPCIATAMEGLKAEIESSKGGITVPPGDDLELMHGIAHLMKHDELLKRYARNAAKHVTKQIKWSIVARKHVALYEKLIGDLREECRPKKKESPF</sequence>
<gene>
    <name evidence="3" type="ORF">JW744_02010</name>
</gene>
<dbReference type="SUPFAM" id="SSF53756">
    <property type="entry name" value="UDP-Glycosyltransferase/glycogen phosphorylase"/>
    <property type="match status" value="1"/>
</dbReference>
<comment type="caution">
    <text evidence="3">The sequence shown here is derived from an EMBL/GenBank/DDBJ whole genome shotgun (WGS) entry which is preliminary data.</text>
</comment>
<dbReference type="Pfam" id="PF00534">
    <property type="entry name" value="Glycos_transf_1"/>
    <property type="match status" value="1"/>
</dbReference>
<protein>
    <submittedName>
        <fullName evidence="3">Glycosyltransferase family 4 protein</fullName>
    </submittedName>
</protein>
<evidence type="ECO:0000313" key="3">
    <source>
        <dbReference type="EMBL" id="MBN2067219.1"/>
    </source>
</evidence>
<proteinExistence type="predicted"/>
<feature type="domain" description="Glycosyl transferase family 1" evidence="1">
    <location>
        <begin position="186"/>
        <end position="358"/>
    </location>
</feature>
<dbReference type="Proteomes" id="UP000809243">
    <property type="component" value="Unassembled WGS sequence"/>
</dbReference>
<dbReference type="PANTHER" id="PTHR12526:SF572">
    <property type="entry name" value="BLL5144 PROTEIN"/>
    <property type="match status" value="1"/>
</dbReference>
<dbReference type="CDD" id="cd03801">
    <property type="entry name" value="GT4_PimA-like"/>
    <property type="match status" value="1"/>
</dbReference>
<dbReference type="AlphaFoldDB" id="A0A939C728"/>
<dbReference type="InterPro" id="IPR001296">
    <property type="entry name" value="Glyco_trans_1"/>
</dbReference>
<dbReference type="Gene3D" id="3.40.50.2000">
    <property type="entry name" value="Glycogen Phosphorylase B"/>
    <property type="match status" value="2"/>
</dbReference>
<evidence type="ECO:0000313" key="4">
    <source>
        <dbReference type="Proteomes" id="UP000809243"/>
    </source>
</evidence>
<dbReference type="Pfam" id="PF13439">
    <property type="entry name" value="Glyco_transf_4"/>
    <property type="match status" value="1"/>
</dbReference>
<evidence type="ECO:0000259" key="2">
    <source>
        <dbReference type="Pfam" id="PF13439"/>
    </source>
</evidence>
<dbReference type="InterPro" id="IPR028098">
    <property type="entry name" value="Glyco_trans_4-like_N"/>
</dbReference>
<feature type="domain" description="Glycosyltransferase subfamily 4-like N-terminal" evidence="2">
    <location>
        <begin position="15"/>
        <end position="174"/>
    </location>
</feature>
<dbReference type="PANTHER" id="PTHR12526">
    <property type="entry name" value="GLYCOSYLTRANSFERASE"/>
    <property type="match status" value="1"/>
</dbReference>
<accession>A0A939C728</accession>
<dbReference type="EMBL" id="JAFGDB010000032">
    <property type="protein sequence ID" value="MBN2067219.1"/>
    <property type="molecule type" value="Genomic_DNA"/>
</dbReference>